<dbReference type="GO" id="GO:0004813">
    <property type="term" value="F:alanine-tRNA ligase activity"/>
    <property type="evidence" value="ECO:0007669"/>
    <property type="project" value="UniProtKB-EC"/>
</dbReference>
<feature type="domain" description="Alanyl-transfer RNA synthetases family profile" evidence="10">
    <location>
        <begin position="5"/>
        <end position="444"/>
    </location>
</feature>
<evidence type="ECO:0000259" key="10">
    <source>
        <dbReference type="PROSITE" id="PS50860"/>
    </source>
</evidence>
<evidence type="ECO:0000256" key="9">
    <source>
        <dbReference type="ARBA" id="ARBA00023146"/>
    </source>
</evidence>
<keyword evidence="4" id="KW-0436">Ligase</keyword>
<keyword evidence="8" id="KW-0648">Protein biosynthesis</keyword>
<dbReference type="InterPro" id="IPR018162">
    <property type="entry name" value="Ala-tRNA-ligase_IIc_anticod-bd"/>
</dbReference>
<evidence type="ECO:0000256" key="7">
    <source>
        <dbReference type="ARBA" id="ARBA00022884"/>
    </source>
</evidence>
<dbReference type="InterPro" id="IPR018165">
    <property type="entry name" value="Ala-tRNA-synth_IIc_core"/>
</dbReference>
<dbReference type="EMBL" id="BNJF01000001">
    <property type="protein sequence ID" value="GHO45361.1"/>
    <property type="molecule type" value="Genomic_DNA"/>
</dbReference>
<evidence type="ECO:0000256" key="4">
    <source>
        <dbReference type="ARBA" id="ARBA00022598"/>
    </source>
</evidence>
<dbReference type="EC" id="6.1.1.7" evidence="2"/>
<keyword evidence="5" id="KW-0547">Nucleotide-binding</keyword>
<evidence type="ECO:0000313" key="11">
    <source>
        <dbReference type="EMBL" id="GHO45361.1"/>
    </source>
</evidence>
<dbReference type="PANTHER" id="PTHR11777:SF9">
    <property type="entry name" value="ALANINE--TRNA LIGASE, CYTOPLASMIC"/>
    <property type="match status" value="1"/>
</dbReference>
<dbReference type="GO" id="GO:0002161">
    <property type="term" value="F:aminoacyl-tRNA deacylase activity"/>
    <property type="evidence" value="ECO:0007669"/>
    <property type="project" value="TreeGrafter"/>
</dbReference>
<dbReference type="SUPFAM" id="SSF101353">
    <property type="entry name" value="Putative anticodon-binding domain of alanyl-tRNA synthetase (AlaRS)"/>
    <property type="match status" value="1"/>
</dbReference>
<keyword evidence="6" id="KW-0067">ATP-binding</keyword>
<dbReference type="GO" id="GO:0005524">
    <property type="term" value="F:ATP binding"/>
    <property type="evidence" value="ECO:0007669"/>
    <property type="project" value="UniProtKB-KW"/>
</dbReference>
<keyword evidence="3" id="KW-0820">tRNA-binding</keyword>
<dbReference type="Pfam" id="PF01411">
    <property type="entry name" value="tRNA-synt_2c"/>
    <property type="match status" value="1"/>
</dbReference>
<evidence type="ECO:0000256" key="6">
    <source>
        <dbReference type="ARBA" id="ARBA00022840"/>
    </source>
</evidence>
<name>A0A8J3I0I1_9CHLR</name>
<dbReference type="AlphaFoldDB" id="A0A8J3I0I1"/>
<dbReference type="PRINTS" id="PR00980">
    <property type="entry name" value="TRNASYNTHALA"/>
</dbReference>
<dbReference type="PROSITE" id="PS50860">
    <property type="entry name" value="AA_TRNA_LIGASE_II_ALA"/>
    <property type="match status" value="1"/>
</dbReference>
<dbReference type="PANTHER" id="PTHR11777">
    <property type="entry name" value="ALANYL-TRNA SYNTHETASE"/>
    <property type="match status" value="1"/>
</dbReference>
<reference evidence="11" key="1">
    <citation type="submission" date="2020-10" db="EMBL/GenBank/DDBJ databases">
        <title>Taxonomic study of unclassified bacteria belonging to the class Ktedonobacteria.</title>
        <authorList>
            <person name="Yabe S."/>
            <person name="Wang C.M."/>
            <person name="Zheng Y."/>
            <person name="Sakai Y."/>
            <person name="Cavaletti L."/>
            <person name="Monciardini P."/>
            <person name="Donadio S."/>
        </authorList>
    </citation>
    <scope>NUCLEOTIDE SEQUENCE</scope>
    <source>
        <strain evidence="11">SOSP1-1</strain>
    </source>
</reference>
<dbReference type="GO" id="GO:0000049">
    <property type="term" value="F:tRNA binding"/>
    <property type="evidence" value="ECO:0007669"/>
    <property type="project" value="UniProtKB-KW"/>
</dbReference>
<dbReference type="InterPro" id="IPR018164">
    <property type="entry name" value="Ala-tRNA-synth_IIc_N"/>
</dbReference>
<evidence type="ECO:0000313" key="12">
    <source>
        <dbReference type="Proteomes" id="UP000612362"/>
    </source>
</evidence>
<gene>
    <name evidence="11" type="ORF">KSX_35240</name>
</gene>
<protein>
    <recommendedName>
        <fullName evidence="2">alanine--tRNA ligase</fullName>
        <ecNumber evidence="2">6.1.1.7</ecNumber>
    </recommendedName>
</protein>
<dbReference type="GO" id="GO:0006419">
    <property type="term" value="P:alanyl-tRNA aminoacylation"/>
    <property type="evidence" value="ECO:0007669"/>
    <property type="project" value="InterPro"/>
</dbReference>
<proteinExistence type="inferred from homology"/>
<comment type="similarity">
    <text evidence="1">Belongs to the class-II aminoacyl-tRNA synthetase family.</text>
</comment>
<organism evidence="11 12">
    <name type="scientific">Ktedonospora formicarum</name>
    <dbReference type="NCBI Taxonomy" id="2778364"/>
    <lineage>
        <taxon>Bacteria</taxon>
        <taxon>Bacillati</taxon>
        <taxon>Chloroflexota</taxon>
        <taxon>Ktedonobacteria</taxon>
        <taxon>Ktedonobacterales</taxon>
        <taxon>Ktedonobacteraceae</taxon>
        <taxon>Ktedonospora</taxon>
    </lineage>
</organism>
<dbReference type="InterPro" id="IPR045864">
    <property type="entry name" value="aa-tRNA-synth_II/BPL/LPL"/>
</dbReference>
<dbReference type="GO" id="GO:0005829">
    <property type="term" value="C:cytosol"/>
    <property type="evidence" value="ECO:0007669"/>
    <property type="project" value="TreeGrafter"/>
</dbReference>
<evidence type="ECO:0000256" key="3">
    <source>
        <dbReference type="ARBA" id="ARBA00022555"/>
    </source>
</evidence>
<dbReference type="InterPro" id="IPR002318">
    <property type="entry name" value="Ala-tRNA-lgiase_IIc"/>
</dbReference>
<keyword evidence="9" id="KW-0030">Aminoacyl-tRNA synthetase</keyword>
<dbReference type="Proteomes" id="UP000612362">
    <property type="component" value="Unassembled WGS sequence"/>
</dbReference>
<keyword evidence="12" id="KW-1185">Reference proteome</keyword>
<sequence length="444" mass="50348">MTTVLSSQEIVQRYLEYFRRHGHYELTPSPLAVPGNSTSFIIAGMQPLLPYLRGLEMPPSPRLSSLQRCLRTDDADAVGINGRKISAFTMLGNWSIGDYWKREAIEMAMEMLVEHLGLDVSRFWVSVYAGDESLGLPQDDEAIREWQRVGMPDAQIVALGTEDNLWTMGDGPGPCGPCSEIYVDRGSEWGCGRATCRPGCDCERFLEVWNLVFMQYERHVDGTMTELPLRNIDTGMGLERMAMALQGSESIFSIDLFQPALECLRELAPEREGEMPRTRRMIVDHARAVMLAGLVGVGPGRTGRDSVVRRLIRRAARQGYVLGIERPFLSELLRPLMEGHGDLLTPEEREKVPALAQMMEQEERMFSRVLSRGLPLLERLRGDERGYVDGEEVYKLHSDRGFPTDLVVEILAEKGLSVDWQRYEQAREEHSQVSRRSVESHFQQ</sequence>
<evidence type="ECO:0000256" key="2">
    <source>
        <dbReference type="ARBA" id="ARBA00013168"/>
    </source>
</evidence>
<dbReference type="RefSeq" id="WP_220194699.1">
    <property type="nucleotide sequence ID" value="NZ_BNJF01000001.1"/>
</dbReference>
<dbReference type="InterPro" id="IPR050058">
    <property type="entry name" value="Ala-tRNA_ligase"/>
</dbReference>
<evidence type="ECO:0000256" key="1">
    <source>
        <dbReference type="ARBA" id="ARBA00008226"/>
    </source>
</evidence>
<comment type="caution">
    <text evidence="11">The sequence shown here is derived from an EMBL/GenBank/DDBJ whole genome shotgun (WGS) entry which is preliminary data.</text>
</comment>
<evidence type="ECO:0000256" key="5">
    <source>
        <dbReference type="ARBA" id="ARBA00022741"/>
    </source>
</evidence>
<keyword evidence="7" id="KW-0694">RNA-binding</keyword>
<accession>A0A8J3I0I1</accession>
<dbReference type="CDD" id="cd00673">
    <property type="entry name" value="AlaRS_core"/>
    <property type="match status" value="1"/>
</dbReference>
<evidence type="ECO:0000256" key="8">
    <source>
        <dbReference type="ARBA" id="ARBA00022917"/>
    </source>
</evidence>
<dbReference type="SUPFAM" id="SSF55681">
    <property type="entry name" value="Class II aaRS and biotin synthetases"/>
    <property type="match status" value="1"/>
</dbReference>
<dbReference type="Gene3D" id="3.30.930.10">
    <property type="entry name" value="Bira Bifunctional Protein, Domain 2"/>
    <property type="match status" value="1"/>
</dbReference>